<gene>
    <name evidence="7" type="ORF">AsFPU1_4088</name>
</gene>
<keyword evidence="5" id="KW-0378">Hydrolase</keyword>
<evidence type="ECO:0000313" key="7">
    <source>
        <dbReference type="EMBL" id="GBF82656.1"/>
    </source>
</evidence>
<name>A0A401IN43_APHSA</name>
<dbReference type="GO" id="GO:0000166">
    <property type="term" value="F:nucleotide binding"/>
    <property type="evidence" value="ECO:0007669"/>
    <property type="project" value="UniProtKB-KW"/>
</dbReference>
<dbReference type="GO" id="GO:0004540">
    <property type="term" value="F:RNA nuclease activity"/>
    <property type="evidence" value="ECO:0007669"/>
    <property type="project" value="InterPro"/>
</dbReference>
<proteinExistence type="inferred from homology"/>
<dbReference type="OrthoDB" id="9810538at2"/>
<dbReference type="Gene3D" id="1.20.120.580">
    <property type="entry name" value="bsu32300-like"/>
    <property type="match status" value="1"/>
</dbReference>
<organism evidence="7 8">
    <name type="scientific">Aphanothece sacrum FPU1</name>
    <dbReference type="NCBI Taxonomy" id="1920663"/>
    <lineage>
        <taxon>Bacteria</taxon>
        <taxon>Bacillati</taxon>
        <taxon>Cyanobacteriota</taxon>
        <taxon>Cyanophyceae</taxon>
        <taxon>Oscillatoriophycideae</taxon>
        <taxon>Chroococcales</taxon>
        <taxon>Aphanothecaceae</taxon>
        <taxon>Aphanothece</taxon>
    </lineage>
</organism>
<protein>
    <submittedName>
        <fullName evidence="7">Nucleotidyltransferase</fullName>
    </submittedName>
</protein>
<dbReference type="PANTHER" id="PTHR34139">
    <property type="entry name" value="UPF0331 PROTEIN MJ0127"/>
    <property type="match status" value="1"/>
</dbReference>
<evidence type="ECO:0000256" key="1">
    <source>
        <dbReference type="ARBA" id="ARBA00022553"/>
    </source>
</evidence>
<dbReference type="InterPro" id="IPR008201">
    <property type="entry name" value="HepT-like"/>
</dbReference>
<evidence type="ECO:0000256" key="3">
    <source>
        <dbReference type="ARBA" id="ARBA00022722"/>
    </source>
</evidence>
<dbReference type="EMBL" id="BDQK01000017">
    <property type="protein sequence ID" value="GBF82656.1"/>
    <property type="molecule type" value="Genomic_DNA"/>
</dbReference>
<evidence type="ECO:0000313" key="8">
    <source>
        <dbReference type="Proteomes" id="UP000287247"/>
    </source>
</evidence>
<evidence type="ECO:0000256" key="2">
    <source>
        <dbReference type="ARBA" id="ARBA00022649"/>
    </source>
</evidence>
<dbReference type="SUPFAM" id="SSF81593">
    <property type="entry name" value="Nucleotidyltransferase substrate binding subunit/domain"/>
    <property type="match status" value="1"/>
</dbReference>
<dbReference type="Proteomes" id="UP000287247">
    <property type="component" value="Unassembled WGS sequence"/>
</dbReference>
<dbReference type="RefSeq" id="WP_124973415.1">
    <property type="nucleotide sequence ID" value="NZ_BDQK01000017.1"/>
</dbReference>
<evidence type="ECO:0000256" key="4">
    <source>
        <dbReference type="ARBA" id="ARBA00022741"/>
    </source>
</evidence>
<dbReference type="GO" id="GO:0016787">
    <property type="term" value="F:hydrolase activity"/>
    <property type="evidence" value="ECO:0007669"/>
    <property type="project" value="UniProtKB-KW"/>
</dbReference>
<dbReference type="GO" id="GO:0110001">
    <property type="term" value="C:toxin-antitoxin complex"/>
    <property type="evidence" value="ECO:0007669"/>
    <property type="project" value="InterPro"/>
</dbReference>
<keyword evidence="2" id="KW-1277">Toxin-antitoxin system</keyword>
<accession>A0A401IN43</accession>
<reference evidence="8" key="1">
    <citation type="submission" date="2017-05" db="EMBL/GenBank/DDBJ databases">
        <title>Physiological properties and genetic analysis related to exopolysaccharide production of fresh-water unicellular cyanobacterium Aphanothece sacrum, Suizenji Nori, that has been cultured as a food source in Japan.</title>
        <authorList>
            <person name="Kanesaki Y."/>
            <person name="Yoshikawa S."/>
            <person name="Ohki K."/>
        </authorList>
    </citation>
    <scope>NUCLEOTIDE SEQUENCE [LARGE SCALE GENOMIC DNA]</scope>
    <source>
        <strain evidence="8">FPU1</strain>
    </source>
</reference>
<comment type="caution">
    <text evidence="7">The sequence shown here is derived from an EMBL/GenBank/DDBJ whole genome shotgun (WGS) entry which is preliminary data.</text>
</comment>
<keyword evidence="8" id="KW-1185">Reference proteome</keyword>
<sequence length="111" mass="13082">MMRDNQSLYDILDSAKLAVLYIANKSKQEFLSDLQCQDAVILRIIIIGEASNRISEETQTQFNKLPWRQMIGMRNLVVHQYDDINLNIIWDTVNNDLPKLIRELEKLFETR</sequence>
<dbReference type="InterPro" id="IPR037038">
    <property type="entry name" value="HepT-like_sf"/>
</dbReference>
<keyword evidence="3" id="KW-0540">Nuclease</keyword>
<dbReference type="InterPro" id="IPR051813">
    <property type="entry name" value="HepT_RNase_toxin"/>
</dbReference>
<keyword evidence="1" id="KW-0597">Phosphoprotein</keyword>
<comment type="similarity">
    <text evidence="6">Belongs to the HepT RNase toxin family.</text>
</comment>
<dbReference type="Pfam" id="PF01934">
    <property type="entry name" value="HepT-like"/>
    <property type="match status" value="1"/>
</dbReference>
<dbReference type="PANTHER" id="PTHR34139:SF1">
    <property type="entry name" value="RNASE MJ1380-RELATED"/>
    <property type="match status" value="1"/>
</dbReference>
<dbReference type="AlphaFoldDB" id="A0A401IN43"/>
<evidence type="ECO:0000256" key="6">
    <source>
        <dbReference type="ARBA" id="ARBA00024207"/>
    </source>
</evidence>
<evidence type="ECO:0000256" key="5">
    <source>
        <dbReference type="ARBA" id="ARBA00022801"/>
    </source>
</evidence>
<keyword evidence="7" id="KW-0808">Transferase</keyword>
<dbReference type="GO" id="GO:0016740">
    <property type="term" value="F:transferase activity"/>
    <property type="evidence" value="ECO:0007669"/>
    <property type="project" value="UniProtKB-KW"/>
</dbReference>
<keyword evidence="4" id="KW-0547">Nucleotide-binding</keyword>